<feature type="transmembrane region" description="Helical" evidence="2">
    <location>
        <begin position="90"/>
        <end position="112"/>
    </location>
</feature>
<feature type="compositionally biased region" description="Polar residues" evidence="1">
    <location>
        <begin position="639"/>
        <end position="652"/>
    </location>
</feature>
<dbReference type="EMBL" id="JAACJM010000060">
    <property type="protein sequence ID" value="KAF5354410.1"/>
    <property type="molecule type" value="Genomic_DNA"/>
</dbReference>
<evidence type="ECO:0000256" key="1">
    <source>
        <dbReference type="SAM" id="MobiDB-lite"/>
    </source>
</evidence>
<evidence type="ECO:0008006" key="5">
    <source>
        <dbReference type="Google" id="ProtNLM"/>
    </source>
</evidence>
<gene>
    <name evidence="3" type="ORF">D9758_010780</name>
</gene>
<protein>
    <recommendedName>
        <fullName evidence="5">Transmembrane protein</fullName>
    </recommendedName>
</protein>
<name>A0A8H5D6E1_9AGAR</name>
<feature type="transmembrane region" description="Helical" evidence="2">
    <location>
        <begin position="50"/>
        <end position="70"/>
    </location>
</feature>
<evidence type="ECO:0000313" key="3">
    <source>
        <dbReference type="EMBL" id="KAF5354410.1"/>
    </source>
</evidence>
<feature type="transmembrane region" description="Helical" evidence="2">
    <location>
        <begin position="577"/>
        <end position="598"/>
    </location>
</feature>
<evidence type="ECO:0000256" key="2">
    <source>
        <dbReference type="SAM" id="Phobius"/>
    </source>
</evidence>
<feature type="transmembrane region" description="Helical" evidence="2">
    <location>
        <begin position="164"/>
        <end position="186"/>
    </location>
</feature>
<comment type="caution">
    <text evidence="3">The sequence shown here is derived from an EMBL/GenBank/DDBJ whole genome shotgun (WGS) entry which is preliminary data.</text>
</comment>
<keyword evidence="2" id="KW-1133">Transmembrane helix</keyword>
<dbReference type="AlphaFoldDB" id="A0A8H5D6E1"/>
<keyword evidence="4" id="KW-1185">Reference proteome</keyword>
<evidence type="ECO:0000313" key="4">
    <source>
        <dbReference type="Proteomes" id="UP000559256"/>
    </source>
</evidence>
<proteinExistence type="predicted"/>
<dbReference type="Proteomes" id="UP000559256">
    <property type="component" value="Unassembled WGS sequence"/>
</dbReference>
<keyword evidence="2" id="KW-0812">Transmembrane</keyword>
<dbReference type="OrthoDB" id="2921165at2759"/>
<sequence>MVVIDTSTDDGSSTQVGSQTRLRKYWQQTLSAPKARSHTWSSFLSRNGSVLILALMASGMIAWTSYYSFLHTNHPRELQNVDGNGGGQSVFVLQVSVSVTALLLSELASACYERVRWQQASSPSGVLGGSLIGLSRGTSLAGVMLLLVHPASQLSTRLWCLNRILTYIMVFLIMFVLLLGLSFPTLDFVEVDFDKSLVVTTGWGDFNVSAVQQDVLGYNGFLTSSGETLRFPSSRSLCSNDGSADTTLDRCDSHLLFTGLSNIQTRDGDDFKPLVHSRSFRTQAASAAGFMPWVESPWAVSFYKYIFNYPFQDFECPIFFTPSLPTSMDDADDWGLGNAATATSSSPGGSNDSVVGVKICIAALEDAPSFISGQHSTNGTTIVMQASVCIEDECVADGWQEKRGLPGRPPGHIMFHGPMNGTPLMLSMTITKWYATPVYSTKNGEVVSADLPVYTIAGVDRTSVLQTLGITTTNNDPSNDGSHIPVSINGTDFRNFFLRPFLDNGNDTERYTLPNLLLNEIVGAFMLDDPDAAYALMKDLLAYSLRESSTPPSSEIPNETPSLWSWQQTRMQISLPAFYLFVALSSAVALNSIIIFVWTSITDRASSTTLYPEVDFGAGFMSGHSHDNRYERNNRSHTNDGTLVGSSSSQGYENLPGYESDPAPALIPVGSNGLDRRNMSQEDFMTRTQEQIDLVSKLRRVDSGRVVHRMAKATFKVADLS</sequence>
<keyword evidence="2" id="KW-0472">Membrane</keyword>
<organism evidence="3 4">
    <name type="scientific">Tetrapyrgos nigripes</name>
    <dbReference type="NCBI Taxonomy" id="182062"/>
    <lineage>
        <taxon>Eukaryota</taxon>
        <taxon>Fungi</taxon>
        <taxon>Dikarya</taxon>
        <taxon>Basidiomycota</taxon>
        <taxon>Agaricomycotina</taxon>
        <taxon>Agaricomycetes</taxon>
        <taxon>Agaricomycetidae</taxon>
        <taxon>Agaricales</taxon>
        <taxon>Marasmiineae</taxon>
        <taxon>Marasmiaceae</taxon>
        <taxon>Tetrapyrgos</taxon>
    </lineage>
</organism>
<feature type="compositionally biased region" description="Basic and acidic residues" evidence="1">
    <location>
        <begin position="627"/>
        <end position="638"/>
    </location>
</feature>
<feature type="region of interest" description="Disordered" evidence="1">
    <location>
        <begin position="627"/>
        <end position="664"/>
    </location>
</feature>
<reference evidence="3 4" key="1">
    <citation type="journal article" date="2020" name="ISME J.">
        <title>Uncovering the hidden diversity of litter-decomposition mechanisms in mushroom-forming fungi.</title>
        <authorList>
            <person name="Floudas D."/>
            <person name="Bentzer J."/>
            <person name="Ahren D."/>
            <person name="Johansson T."/>
            <person name="Persson P."/>
            <person name="Tunlid A."/>
        </authorList>
    </citation>
    <scope>NUCLEOTIDE SEQUENCE [LARGE SCALE GENOMIC DNA]</scope>
    <source>
        <strain evidence="3 4">CBS 291.85</strain>
    </source>
</reference>
<accession>A0A8H5D6E1</accession>